<dbReference type="Proteomes" id="UP001228113">
    <property type="component" value="Chromosome"/>
</dbReference>
<feature type="transmembrane region" description="Helical" evidence="5">
    <location>
        <begin position="164"/>
        <end position="181"/>
    </location>
</feature>
<dbReference type="Pfam" id="PF00939">
    <property type="entry name" value="Na_sulph_symp"/>
    <property type="match status" value="1"/>
</dbReference>
<sequence length="485" mass="51763">MANGTASAGTLTTPSEMGLGALFSKYKREIGAILGIVVCLLVWFALPAGSGLTPQGRHCLALSLLAVIWWATSVTHPGFTAVLLLLSWVLTKTAEPAVVFRLWTTPLIYIVLGGYMIATAVENSGLGKRIAYYFILHYVNSFTSIVAAGYVLGLILSFMIPHPWPRSFMIMAVMGMIIKATNLPPKQAASIGLSVFAGSVPVSMILLTGDSAINVVAMNFAGMEASWLKWALYMGVPGIIASLLTFFMHITLFKPPADFKIEKDEIATQLKGLGAMSRSEKTVLSWVVLAIAFWATDFLHHIHPGWIALAAGIGLSLPRVGDVLKAPDWNKFGLGTLFFLTAALGIGSVGAVTGMNKWLASVLLPGSVPSNIYVLALMVTAFSVLIHMCLGSVLAVMGIVTPTIVAFTAASGLNPIVPSLLVYTAVGMHFVLPFHHMNVLVGSGETGGRYTDADVIKFGLPLTLVVLVTTVLVEITWWKIIGLIH</sequence>
<dbReference type="AlphaFoldDB" id="A0AA48KCH1"/>
<organism evidence="6 7">
    <name type="scientific">Mesoterricola sediminis</name>
    <dbReference type="NCBI Taxonomy" id="2927980"/>
    <lineage>
        <taxon>Bacteria</taxon>
        <taxon>Pseudomonadati</taxon>
        <taxon>Acidobacteriota</taxon>
        <taxon>Holophagae</taxon>
        <taxon>Holophagales</taxon>
        <taxon>Holophagaceae</taxon>
        <taxon>Mesoterricola</taxon>
    </lineage>
</organism>
<accession>A0AA48KCH1</accession>
<evidence type="ECO:0000256" key="2">
    <source>
        <dbReference type="ARBA" id="ARBA00022692"/>
    </source>
</evidence>
<evidence type="ECO:0000256" key="5">
    <source>
        <dbReference type="SAM" id="Phobius"/>
    </source>
</evidence>
<dbReference type="GO" id="GO:0022857">
    <property type="term" value="F:transmembrane transporter activity"/>
    <property type="evidence" value="ECO:0007669"/>
    <property type="project" value="InterPro"/>
</dbReference>
<keyword evidence="4 5" id="KW-0472">Membrane</keyword>
<protein>
    <submittedName>
        <fullName evidence="6">Cation transporter</fullName>
    </submittedName>
</protein>
<keyword evidence="2 5" id="KW-0812">Transmembrane</keyword>
<feature type="transmembrane region" description="Helical" evidence="5">
    <location>
        <begin position="98"/>
        <end position="118"/>
    </location>
</feature>
<dbReference type="EMBL" id="AP027081">
    <property type="protein sequence ID" value="BDU76040.1"/>
    <property type="molecule type" value="Genomic_DNA"/>
</dbReference>
<evidence type="ECO:0000256" key="1">
    <source>
        <dbReference type="ARBA" id="ARBA00004141"/>
    </source>
</evidence>
<feature type="transmembrane region" description="Helical" evidence="5">
    <location>
        <begin position="60"/>
        <end position="86"/>
    </location>
</feature>
<feature type="transmembrane region" description="Helical" evidence="5">
    <location>
        <begin position="130"/>
        <end position="158"/>
    </location>
</feature>
<proteinExistence type="predicted"/>
<dbReference type="GO" id="GO:0005886">
    <property type="term" value="C:plasma membrane"/>
    <property type="evidence" value="ECO:0007669"/>
    <property type="project" value="TreeGrafter"/>
</dbReference>
<feature type="transmembrane region" description="Helical" evidence="5">
    <location>
        <begin position="372"/>
        <end position="400"/>
    </location>
</feature>
<dbReference type="PANTHER" id="PTHR10283">
    <property type="entry name" value="SOLUTE CARRIER FAMILY 13 MEMBER"/>
    <property type="match status" value="1"/>
</dbReference>
<evidence type="ECO:0000256" key="3">
    <source>
        <dbReference type="ARBA" id="ARBA00022989"/>
    </source>
</evidence>
<dbReference type="InterPro" id="IPR001898">
    <property type="entry name" value="SLC13A/DASS"/>
</dbReference>
<evidence type="ECO:0000313" key="7">
    <source>
        <dbReference type="Proteomes" id="UP001228113"/>
    </source>
</evidence>
<reference evidence="6" key="1">
    <citation type="journal article" date="2023" name="Int. J. Syst. Evol. Microbiol.">
        <title>Mesoterricola silvestris gen. nov., sp. nov., Mesoterricola sediminis sp. nov., Geothrix oryzae sp. nov., Geothrix edaphica sp. nov., Geothrix rubra sp. nov., and Geothrix limicola sp. nov., six novel members of Acidobacteriota isolated from soils.</title>
        <authorList>
            <person name="Itoh H."/>
            <person name="Sugisawa Y."/>
            <person name="Mise K."/>
            <person name="Xu Z."/>
            <person name="Kuniyasu M."/>
            <person name="Ushijima N."/>
            <person name="Kawano K."/>
            <person name="Kobayashi E."/>
            <person name="Shiratori Y."/>
            <person name="Masuda Y."/>
            <person name="Senoo K."/>
        </authorList>
    </citation>
    <scope>NUCLEOTIDE SEQUENCE</scope>
    <source>
        <strain evidence="6">W786</strain>
    </source>
</reference>
<keyword evidence="3 5" id="KW-1133">Transmembrane helix</keyword>
<comment type="subcellular location">
    <subcellularLocation>
        <location evidence="1">Membrane</location>
        <topology evidence="1">Multi-pass membrane protein</topology>
    </subcellularLocation>
</comment>
<feature type="transmembrane region" description="Helical" evidence="5">
    <location>
        <begin position="455"/>
        <end position="478"/>
    </location>
</feature>
<name>A0AA48KCH1_9BACT</name>
<gene>
    <name evidence="6" type="ORF">METESE_09980</name>
</gene>
<feature type="transmembrane region" description="Helical" evidence="5">
    <location>
        <begin position="188"/>
        <end position="207"/>
    </location>
</feature>
<feature type="transmembrane region" description="Helical" evidence="5">
    <location>
        <begin position="302"/>
        <end position="320"/>
    </location>
</feature>
<feature type="transmembrane region" description="Helical" evidence="5">
    <location>
        <begin position="332"/>
        <end position="352"/>
    </location>
</feature>
<evidence type="ECO:0000256" key="4">
    <source>
        <dbReference type="ARBA" id="ARBA00023136"/>
    </source>
</evidence>
<keyword evidence="7" id="KW-1185">Reference proteome</keyword>
<feature type="transmembrane region" description="Helical" evidence="5">
    <location>
        <begin position="412"/>
        <end position="435"/>
    </location>
</feature>
<feature type="transmembrane region" description="Helical" evidence="5">
    <location>
        <begin position="227"/>
        <end position="253"/>
    </location>
</feature>
<feature type="transmembrane region" description="Helical" evidence="5">
    <location>
        <begin position="30"/>
        <end position="48"/>
    </location>
</feature>
<evidence type="ECO:0000313" key="6">
    <source>
        <dbReference type="EMBL" id="BDU76040.1"/>
    </source>
</evidence>
<dbReference type="KEGG" id="msea:METESE_09980"/>